<dbReference type="PIRSF" id="PIRSF006157">
    <property type="entry name" value="Doxgns_DODA"/>
    <property type="match status" value="1"/>
</dbReference>
<gene>
    <name evidence="7" type="primary">ygiD</name>
    <name evidence="7" type="ORF">AAC691_15250</name>
</gene>
<dbReference type="EC" id="1.13.11.29" evidence="7"/>
<dbReference type="InterPro" id="IPR014436">
    <property type="entry name" value="Extradiol_dOase_DODA"/>
</dbReference>
<comment type="similarity">
    <text evidence="2">Belongs to the DODA-type extradiol aromatic ring-opening dioxygenase family.</text>
</comment>
<keyword evidence="7" id="KW-0223">Dioxygenase</keyword>
<dbReference type="CDD" id="cd07363">
    <property type="entry name" value="45_DOPA_Dioxygenase"/>
    <property type="match status" value="1"/>
</dbReference>
<proteinExistence type="inferred from homology"/>
<protein>
    <submittedName>
        <fullName evidence="7">4,5-DOPA dioxygenase extradiol</fullName>
        <ecNumber evidence="7">1.13.11.29</ecNumber>
    </submittedName>
</protein>
<evidence type="ECO:0000256" key="1">
    <source>
        <dbReference type="ARBA" id="ARBA00001947"/>
    </source>
</evidence>
<dbReference type="Pfam" id="PF02900">
    <property type="entry name" value="LigB"/>
    <property type="match status" value="1"/>
</dbReference>
<dbReference type="Gene3D" id="3.40.830.10">
    <property type="entry name" value="LigB-like"/>
    <property type="match status" value="1"/>
</dbReference>
<evidence type="ECO:0000256" key="2">
    <source>
        <dbReference type="ARBA" id="ARBA00007581"/>
    </source>
</evidence>
<dbReference type="EMBL" id="CP152276">
    <property type="protein sequence ID" value="XAE41632.1"/>
    <property type="molecule type" value="Genomic_DNA"/>
</dbReference>
<dbReference type="NCBIfam" id="NF007914">
    <property type="entry name" value="PRK10628.1"/>
    <property type="match status" value="1"/>
</dbReference>
<keyword evidence="8" id="KW-1185">Reference proteome</keyword>
<keyword evidence="5 7" id="KW-0560">Oxidoreductase</keyword>
<evidence type="ECO:0000313" key="8">
    <source>
        <dbReference type="Proteomes" id="UP001449795"/>
    </source>
</evidence>
<dbReference type="SUPFAM" id="SSF53213">
    <property type="entry name" value="LigB-like"/>
    <property type="match status" value="1"/>
</dbReference>
<dbReference type="GO" id="GO:0050297">
    <property type="term" value="F:stizolobate synthase activity"/>
    <property type="evidence" value="ECO:0007669"/>
    <property type="project" value="UniProtKB-EC"/>
</dbReference>
<keyword evidence="3" id="KW-0479">Metal-binding</keyword>
<dbReference type="InterPro" id="IPR004183">
    <property type="entry name" value="Xdiol_dOase_suB"/>
</dbReference>
<dbReference type="PANTHER" id="PTHR30096:SF0">
    <property type="entry name" value="4,5-DOPA DIOXYGENASE EXTRADIOL-LIKE PROTEIN"/>
    <property type="match status" value="1"/>
</dbReference>
<dbReference type="RefSeq" id="WP_342627509.1">
    <property type="nucleotide sequence ID" value="NZ_CP152276.1"/>
</dbReference>
<organism evidence="7 8">
    <name type="scientific">Nguyenibacter vanlangensis</name>
    <dbReference type="NCBI Taxonomy" id="1216886"/>
    <lineage>
        <taxon>Bacteria</taxon>
        <taxon>Pseudomonadati</taxon>
        <taxon>Pseudomonadota</taxon>
        <taxon>Alphaproteobacteria</taxon>
        <taxon>Acetobacterales</taxon>
        <taxon>Acetobacteraceae</taxon>
        <taxon>Nguyenibacter</taxon>
    </lineage>
</organism>
<evidence type="ECO:0000259" key="6">
    <source>
        <dbReference type="Pfam" id="PF02900"/>
    </source>
</evidence>
<evidence type="ECO:0000313" key="7">
    <source>
        <dbReference type="EMBL" id="XAE41632.1"/>
    </source>
</evidence>
<reference evidence="7 8" key="1">
    <citation type="submission" date="2024-04" db="EMBL/GenBank/DDBJ databases">
        <title>Complete genome sequence of Nguyenibacter vanlangesis HBCM-1154, a strain capable of nitrogen fixation, IAA production, and phosphorus solubilization isolated from sugarcane soil.</title>
        <authorList>
            <person name="MY HANH P."/>
        </authorList>
    </citation>
    <scope>NUCLEOTIDE SEQUENCE [LARGE SCALE GENOMIC DNA]</scope>
    <source>
        <strain evidence="7 8">HBCM 1154</strain>
    </source>
</reference>
<comment type="cofactor">
    <cofactor evidence="1">
        <name>Zn(2+)</name>
        <dbReference type="ChEBI" id="CHEBI:29105"/>
    </cofactor>
</comment>
<evidence type="ECO:0000256" key="4">
    <source>
        <dbReference type="ARBA" id="ARBA00022833"/>
    </source>
</evidence>
<evidence type="ECO:0000256" key="5">
    <source>
        <dbReference type="ARBA" id="ARBA00023002"/>
    </source>
</evidence>
<feature type="domain" description="Extradiol ring-cleavage dioxygenase class III enzyme subunit B" evidence="6">
    <location>
        <begin position="53"/>
        <end position="297"/>
    </location>
</feature>
<dbReference type="PANTHER" id="PTHR30096">
    <property type="entry name" value="4,5-DOPA DIOXYGENASE EXTRADIOL-LIKE PROTEIN"/>
    <property type="match status" value="1"/>
</dbReference>
<evidence type="ECO:0000256" key="3">
    <source>
        <dbReference type="ARBA" id="ARBA00022723"/>
    </source>
</evidence>
<name>A0ABZ3D1J6_9PROT</name>
<dbReference type="Proteomes" id="UP001449795">
    <property type="component" value="Chromosome"/>
</dbReference>
<sequence>MRRKLACTSKFADDAIKPLGAPTTPQPLCFNAIFGGSETQRKRSMRMPVIFFGHGSPVIALQDNVTTRLWRRMALRVEQEYGRPRAIVAISGHWLTRGIGATAMARPKTIHDFGSSLPRPLFDIQYPAPGSPDVAREVAALLAPEPVVLDESHWGLDHGTWSVLCKAWPDADIPVVQLSLDIRRTPRDHYELALRLKPLRDAGVLVIGTGNIVHNLPRMNWDSQNCEPYSWAKAFDDHIVQAVTAADADAVIDYETLGEAAMLSVPSPDHYWPLLYALGAADKDDPVVFETRHIEYGSLSMTSIGWWPI</sequence>
<accession>A0ABZ3D1J6</accession>
<keyword evidence="4" id="KW-0862">Zinc</keyword>